<dbReference type="EMBL" id="PQFF01000109">
    <property type="protein sequence ID" value="RHZ81833.1"/>
    <property type="molecule type" value="Genomic_DNA"/>
</dbReference>
<reference evidence="1 2" key="1">
    <citation type="submission" date="2018-08" db="EMBL/GenBank/DDBJ databases">
        <title>Genome and evolution of the arbuscular mycorrhizal fungus Diversispora epigaea (formerly Glomus versiforme) and its bacterial endosymbionts.</title>
        <authorList>
            <person name="Sun X."/>
            <person name="Fei Z."/>
            <person name="Harrison M."/>
        </authorList>
    </citation>
    <scope>NUCLEOTIDE SEQUENCE [LARGE SCALE GENOMIC DNA]</scope>
    <source>
        <strain evidence="1 2">IT104</strain>
    </source>
</reference>
<dbReference type="AlphaFoldDB" id="A0A397JA06"/>
<protein>
    <submittedName>
        <fullName evidence="1">Uncharacterized protein</fullName>
    </submittedName>
</protein>
<evidence type="ECO:0000313" key="1">
    <source>
        <dbReference type="EMBL" id="RHZ81833.1"/>
    </source>
</evidence>
<proteinExistence type="predicted"/>
<keyword evidence="2" id="KW-1185">Reference proteome</keyword>
<comment type="caution">
    <text evidence="1">The sequence shown here is derived from an EMBL/GenBank/DDBJ whole genome shotgun (WGS) entry which is preliminary data.</text>
</comment>
<dbReference type="Proteomes" id="UP000266861">
    <property type="component" value="Unassembled WGS sequence"/>
</dbReference>
<evidence type="ECO:0000313" key="2">
    <source>
        <dbReference type="Proteomes" id="UP000266861"/>
    </source>
</evidence>
<organism evidence="1 2">
    <name type="scientific">Diversispora epigaea</name>
    <dbReference type="NCBI Taxonomy" id="1348612"/>
    <lineage>
        <taxon>Eukaryota</taxon>
        <taxon>Fungi</taxon>
        <taxon>Fungi incertae sedis</taxon>
        <taxon>Mucoromycota</taxon>
        <taxon>Glomeromycotina</taxon>
        <taxon>Glomeromycetes</taxon>
        <taxon>Diversisporales</taxon>
        <taxon>Diversisporaceae</taxon>
        <taxon>Diversispora</taxon>
    </lineage>
</organism>
<gene>
    <name evidence="1" type="ORF">Glove_117g174</name>
</gene>
<accession>A0A397JA06</accession>
<sequence length="97" mass="11429">MHINSNKNDDQSPVIINKQSVSPVKSVPVRYLEVYKIFNIPNRQLQQHGNNWIKRINKNEKVRTPTRIRLQHFQNEAWQTESVLTNQVLVKITTVII</sequence>
<name>A0A397JA06_9GLOM</name>